<dbReference type="Proteomes" id="UP001165488">
    <property type="component" value="Unassembled WGS sequence"/>
</dbReference>
<sequence length="281" mass="32718">MKNYDKTIKNLESLVSNDFEKKLLHACFKNLQTENELKFNNFAYSIRELSRHFLKTLSPDNDVKKCVWYKNETKDINVISRGERIKYAIQGGLTDVFLNREIVEIDYINDLKSKLVKSIELLNKFTHVNENTFDIPQSEIDKQCLQVISAFENFAEMIKECRQIILSTLEDKITNEVIEKAMWEVSDEIDILATHHTINEIDVENHKLTIIESDEITIEANGTIHVTLQYGSDGDLRRGDGHEMEDNFPFSSILKVKLAKKLEKSKVEIESYKVDTDSWYE</sequence>
<evidence type="ECO:0000259" key="2">
    <source>
        <dbReference type="Pfam" id="PF18166"/>
    </source>
</evidence>
<dbReference type="EMBL" id="JAKZGS010000005">
    <property type="protein sequence ID" value="MCH7398050.1"/>
    <property type="molecule type" value="Genomic_DNA"/>
</dbReference>
<dbReference type="Pfam" id="PF18165">
    <property type="entry name" value="pP_pnuc_1"/>
    <property type="match status" value="1"/>
</dbReference>
<evidence type="ECO:0000313" key="3">
    <source>
        <dbReference type="EMBL" id="MCH7398050.1"/>
    </source>
</evidence>
<dbReference type="InterPro" id="IPR041584">
    <property type="entry name" value="Put_pPIWI_pnuc_2"/>
</dbReference>
<name>A0ABS9UPF4_9BACT</name>
<evidence type="ECO:0000259" key="1">
    <source>
        <dbReference type="Pfam" id="PF18165"/>
    </source>
</evidence>
<accession>A0ABS9UPF4</accession>
<feature type="domain" description="Predicted pPIWI-associating nuclease group 2" evidence="2">
    <location>
        <begin position="158"/>
        <end position="280"/>
    </location>
</feature>
<gene>
    <name evidence="3" type="ORF">MM236_08625</name>
</gene>
<dbReference type="InterPro" id="IPR040556">
    <property type="entry name" value="pP_pnuc_1"/>
</dbReference>
<proteinExistence type="predicted"/>
<dbReference type="RefSeq" id="WP_241274563.1">
    <property type="nucleotide sequence ID" value="NZ_JAKZGS010000005.1"/>
</dbReference>
<keyword evidence="4" id="KW-1185">Reference proteome</keyword>
<feature type="domain" description="Predicted pPIWI-associating nuclease" evidence="1">
    <location>
        <begin position="13"/>
        <end position="150"/>
    </location>
</feature>
<evidence type="ECO:0000313" key="4">
    <source>
        <dbReference type="Proteomes" id="UP001165488"/>
    </source>
</evidence>
<organism evidence="3 4">
    <name type="scientific">Belliella calami</name>
    <dbReference type="NCBI Taxonomy" id="2923436"/>
    <lineage>
        <taxon>Bacteria</taxon>
        <taxon>Pseudomonadati</taxon>
        <taxon>Bacteroidota</taxon>
        <taxon>Cytophagia</taxon>
        <taxon>Cytophagales</taxon>
        <taxon>Cyclobacteriaceae</taxon>
        <taxon>Belliella</taxon>
    </lineage>
</organism>
<dbReference type="Pfam" id="PF18166">
    <property type="entry name" value="pP_pnuc_2"/>
    <property type="match status" value="1"/>
</dbReference>
<protein>
    <submittedName>
        <fullName evidence="3">Uncharacterized protein</fullName>
    </submittedName>
</protein>
<comment type="caution">
    <text evidence="3">The sequence shown here is derived from an EMBL/GenBank/DDBJ whole genome shotgun (WGS) entry which is preliminary data.</text>
</comment>
<reference evidence="3" key="1">
    <citation type="submission" date="2022-03" db="EMBL/GenBank/DDBJ databases">
        <title>De novo assembled genomes of Belliella spp. (Cyclobacteriaceae) strains.</title>
        <authorList>
            <person name="Szabo A."/>
            <person name="Korponai K."/>
            <person name="Felfoldi T."/>
        </authorList>
    </citation>
    <scope>NUCLEOTIDE SEQUENCE</scope>
    <source>
        <strain evidence="3">DSM 107340</strain>
    </source>
</reference>